<dbReference type="EMBL" id="CP031310">
    <property type="protein sequence ID" value="QCC51986.1"/>
    <property type="molecule type" value="Genomic_DNA"/>
</dbReference>
<accession>A0A4D6HFB9</accession>
<feature type="compositionally biased region" description="Basic and acidic residues" evidence="1">
    <location>
        <begin position="75"/>
        <end position="86"/>
    </location>
</feature>
<name>A0A4D6HFB9_9EURY</name>
<evidence type="ECO:0000256" key="1">
    <source>
        <dbReference type="SAM" id="MobiDB-lite"/>
    </source>
</evidence>
<keyword evidence="4" id="KW-1185">Reference proteome</keyword>
<feature type="region of interest" description="Disordered" evidence="1">
    <location>
        <begin position="64"/>
        <end position="86"/>
    </location>
</feature>
<dbReference type="STRING" id="1457250.GCA_000755225_00398"/>
<dbReference type="KEGG" id="hsn:DV733_12445"/>
<protein>
    <submittedName>
        <fullName evidence="3">Uncharacterized protein</fullName>
    </submittedName>
</protein>
<keyword evidence="2" id="KW-0812">Transmembrane</keyword>
<organism evidence="3 4">
    <name type="scientific">Halapricum salinum</name>
    <dbReference type="NCBI Taxonomy" id="1457250"/>
    <lineage>
        <taxon>Archaea</taxon>
        <taxon>Methanobacteriati</taxon>
        <taxon>Methanobacteriota</taxon>
        <taxon>Stenosarchaea group</taxon>
        <taxon>Halobacteria</taxon>
        <taxon>Halobacteriales</taxon>
        <taxon>Haloarculaceae</taxon>
        <taxon>Halapricum</taxon>
    </lineage>
</organism>
<evidence type="ECO:0000313" key="3">
    <source>
        <dbReference type="EMBL" id="QCC51986.1"/>
    </source>
</evidence>
<evidence type="ECO:0000256" key="2">
    <source>
        <dbReference type="SAM" id="Phobius"/>
    </source>
</evidence>
<keyword evidence="2" id="KW-1133">Transmembrane helix</keyword>
<dbReference type="AlphaFoldDB" id="A0A4D6HFB9"/>
<reference evidence="3 4" key="1">
    <citation type="journal article" date="2019" name="Nat. Commun.">
        <title>A new type of DNA phosphorothioation-based antiviral system in archaea.</title>
        <authorList>
            <person name="Xiong L."/>
            <person name="Liu S."/>
            <person name="Chen S."/>
            <person name="Xiao Y."/>
            <person name="Zhu B."/>
            <person name="Gao Y."/>
            <person name="Zhang Y."/>
            <person name="Chen B."/>
            <person name="Luo J."/>
            <person name="Deng Z."/>
            <person name="Chen X."/>
            <person name="Wang L."/>
            <person name="Chen S."/>
        </authorList>
    </citation>
    <scope>NUCLEOTIDE SEQUENCE [LARGE SCALE GENOMIC DNA]</scope>
    <source>
        <strain evidence="3 4">CBA1105</strain>
    </source>
</reference>
<keyword evidence="2" id="KW-0472">Membrane</keyword>
<gene>
    <name evidence="3" type="ORF">DV733_12445</name>
</gene>
<evidence type="ECO:0000313" key="4">
    <source>
        <dbReference type="Proteomes" id="UP000296706"/>
    </source>
</evidence>
<feature type="transmembrane region" description="Helical" evidence="2">
    <location>
        <begin position="40"/>
        <end position="58"/>
    </location>
</feature>
<proteinExistence type="predicted"/>
<sequence length="86" mass="8781">MEGKEMRKLIGTVLIAVGALATFGGTVRLLQDLGGASNVLLWGGLAIVGLFVLGRGVITVMADGGENSGVNPEDAVGKTDSRFGQH</sequence>
<dbReference type="Proteomes" id="UP000296706">
    <property type="component" value="Chromosome"/>
</dbReference>